<dbReference type="SUPFAM" id="SSF111126">
    <property type="entry name" value="Ligand-binding domain in the NO signalling and Golgi transport"/>
    <property type="match status" value="1"/>
</dbReference>
<accession>A0ABQ5VJC9</accession>
<reference evidence="2" key="1">
    <citation type="journal article" date="2014" name="Int. J. Syst. Evol. Microbiol.">
        <title>Complete genome of a new Firmicutes species belonging to the dominant human colonic microbiota ('Ruminococcus bicirculans') reveals two chromosomes and a selective capacity to utilize plant glucans.</title>
        <authorList>
            <consortium name="NISC Comparative Sequencing Program"/>
            <person name="Wegmann U."/>
            <person name="Louis P."/>
            <person name="Goesmann A."/>
            <person name="Henrissat B."/>
            <person name="Duncan S.H."/>
            <person name="Flint H.J."/>
        </authorList>
    </citation>
    <scope>NUCLEOTIDE SEQUENCE</scope>
    <source>
        <strain evidence="2">NBRC 109915</strain>
    </source>
</reference>
<feature type="domain" description="Heme NO-binding" evidence="1">
    <location>
        <begin position="4"/>
        <end position="157"/>
    </location>
</feature>
<dbReference type="Gene3D" id="3.90.1520.10">
    <property type="entry name" value="H-NOX domain"/>
    <property type="match status" value="1"/>
</dbReference>
<dbReference type="PANTHER" id="PTHR45655">
    <property type="entry name" value="GUANYLATE CYCLASE SOLUBLE SUBUNIT BETA-2"/>
    <property type="match status" value="1"/>
</dbReference>
<dbReference type="Proteomes" id="UP001161388">
    <property type="component" value="Unassembled WGS sequence"/>
</dbReference>
<organism evidence="2 3">
    <name type="scientific">Sulfitobacter pacificus</name>
    <dbReference type="NCBI Taxonomy" id="1499314"/>
    <lineage>
        <taxon>Bacteria</taxon>
        <taxon>Pseudomonadati</taxon>
        <taxon>Pseudomonadota</taxon>
        <taxon>Alphaproteobacteria</taxon>
        <taxon>Rhodobacterales</taxon>
        <taxon>Roseobacteraceae</taxon>
        <taxon>Sulfitobacter</taxon>
    </lineage>
</organism>
<reference evidence="2" key="2">
    <citation type="submission" date="2023-01" db="EMBL/GenBank/DDBJ databases">
        <title>Draft genome sequence of Sulfitobacter pacificus strain NBRC 109915.</title>
        <authorList>
            <person name="Sun Q."/>
            <person name="Mori K."/>
        </authorList>
    </citation>
    <scope>NUCLEOTIDE SEQUENCE</scope>
    <source>
        <strain evidence="2">NBRC 109915</strain>
    </source>
</reference>
<gene>
    <name evidence="2" type="ORF">GCM10007927_19670</name>
</gene>
<dbReference type="InterPro" id="IPR011644">
    <property type="entry name" value="Heme_NO-bd"/>
</dbReference>
<sequence length="198" mass="21853">MTMHGLINRSIQQYVSHTYGRPIWEQITTNAGLDFSDFEGMLRYARSYTPDLLQSAEEVLGRPRGDIMEDIGAFLVCHPGFEAVRRLLRFGGVDFVDFMHSLDDLDDRVRLAVPDLILPKVELQVCADGHFSLICDASIKGYGHVMMGVLRAMADDYGALALLEHSQGRAAGTEMVSITLVENDFAEGRAFSLAAGVP</sequence>
<proteinExistence type="predicted"/>
<dbReference type="PANTHER" id="PTHR45655:SF13">
    <property type="entry name" value="SOLUBLE GUANYLATE CYCLASE GCY-32-RELATED"/>
    <property type="match status" value="1"/>
</dbReference>
<evidence type="ECO:0000259" key="1">
    <source>
        <dbReference type="Pfam" id="PF07700"/>
    </source>
</evidence>
<evidence type="ECO:0000313" key="2">
    <source>
        <dbReference type="EMBL" id="GLQ27164.1"/>
    </source>
</evidence>
<dbReference type="Pfam" id="PF07700">
    <property type="entry name" value="HNOB"/>
    <property type="match status" value="1"/>
</dbReference>
<protein>
    <recommendedName>
        <fullName evidence="1">Heme NO-binding domain-containing protein</fullName>
    </recommendedName>
</protein>
<dbReference type="EMBL" id="BSNL01000001">
    <property type="protein sequence ID" value="GLQ27164.1"/>
    <property type="molecule type" value="Genomic_DNA"/>
</dbReference>
<keyword evidence="3" id="KW-1185">Reference proteome</keyword>
<name>A0ABQ5VJC9_9RHOB</name>
<dbReference type="InterPro" id="IPR024096">
    <property type="entry name" value="NO_sig/Golgi_transp_ligand-bd"/>
</dbReference>
<dbReference type="InterPro" id="IPR038158">
    <property type="entry name" value="H-NOX_domain_sf"/>
</dbReference>
<evidence type="ECO:0000313" key="3">
    <source>
        <dbReference type="Proteomes" id="UP001161388"/>
    </source>
</evidence>
<comment type="caution">
    <text evidence="2">The sequence shown here is derived from an EMBL/GenBank/DDBJ whole genome shotgun (WGS) entry which is preliminary data.</text>
</comment>